<evidence type="ECO:0000256" key="6">
    <source>
        <dbReference type="ARBA" id="ARBA00023002"/>
    </source>
</evidence>
<evidence type="ECO:0000256" key="8">
    <source>
        <dbReference type="ARBA" id="ARBA00047599"/>
    </source>
</evidence>
<keyword evidence="5" id="KW-0809">Transit peptide</keyword>
<dbReference type="PANTHER" id="PTHR43706">
    <property type="entry name" value="NADH DEHYDROGENASE"/>
    <property type="match status" value="1"/>
</dbReference>
<dbReference type="Pfam" id="PF22366">
    <property type="entry name" value="NDH2_C"/>
    <property type="match status" value="1"/>
</dbReference>
<evidence type="ECO:0000256" key="5">
    <source>
        <dbReference type="ARBA" id="ARBA00022946"/>
    </source>
</evidence>
<accession>A0A1D3JMB0</accession>
<sequence length="531" mass="61449">MLMNVRKNKINNLLRKIKYTYEKNWMNDGKENKKKEKVLVLGSGWGGINFLLNIDFNKYDVTLISPRNYFTFTPLLPCLCCGTLSVNACRESVSRFLKKNGCSGNYLQLECTDIMYKEKYVKCMDSNNEEVNIMYDYLIIAVGAKTNSFNIKGVEKYALFVKDVDDALRIRRKFLENLEMCTFEKNNVISDEKKKYMLHVVIVGGGPTGVEVAGEFADFVNKEIRKKYDDIFPLISISIIEGGNNLLPTFTQSISDFTKNNFKNLNINVLTNYYVTEVDEQYFTIQSSVNKNEKKKIPYGLIIWASGLAQTPLVNNFLKKIPEQVNNKILNVNSQLNVIGINTNNIFAIGDCKKIQPLQLHHHTNEIIQFLNCSKLTSDTLKIKAEKLAMTFPQVSESKWDYIKNKTGDMNEQQFHDYLYQIDQHYKSPSPTAQNAKQEARYLSHVFNHILPGKNDQLLIPSFQEKWKGSLAYIGNHQAVANLPFYEIKGGLFSFTFWRMVYIQLMLTWKTRYFFFIDSLRTRICGRPFVK</sequence>
<keyword evidence="3" id="KW-0285">Flavoprotein</keyword>
<evidence type="ECO:0000313" key="13">
    <source>
        <dbReference type="EMBL" id="SBT87804.1"/>
    </source>
</evidence>
<evidence type="ECO:0000256" key="2">
    <source>
        <dbReference type="ARBA" id="ARBA00012637"/>
    </source>
</evidence>
<keyword evidence="7" id="KW-0520">NAD</keyword>
<keyword evidence="4" id="KW-0274">FAD</keyword>
<keyword evidence="14" id="KW-1185">Reference proteome</keyword>
<dbReference type="Pfam" id="PF22365">
    <property type="entry name" value="PfNDH2_hel_ins"/>
    <property type="match status" value="1"/>
</dbReference>
<proteinExistence type="inferred from homology"/>
<dbReference type="PRINTS" id="PR00368">
    <property type="entry name" value="FADPNR"/>
</dbReference>
<protein>
    <recommendedName>
        <fullName evidence="2">NADH:ubiquinone reductase (non-electrogenic)</fullName>
        <ecNumber evidence="2">1.6.5.9</ecNumber>
    </recommendedName>
</protein>
<comment type="catalytic activity">
    <reaction evidence="9">
        <text>a ubiquinone + NADH + H(+) = a ubiquinol + NAD(+)</text>
        <dbReference type="Rhea" id="RHEA:23152"/>
        <dbReference type="Rhea" id="RHEA-COMP:9565"/>
        <dbReference type="Rhea" id="RHEA-COMP:9566"/>
        <dbReference type="ChEBI" id="CHEBI:15378"/>
        <dbReference type="ChEBI" id="CHEBI:16389"/>
        <dbReference type="ChEBI" id="CHEBI:17976"/>
        <dbReference type="ChEBI" id="CHEBI:57540"/>
        <dbReference type="ChEBI" id="CHEBI:57945"/>
    </reaction>
</comment>
<feature type="domain" description="FAD/NAD(P)-binding" evidence="10">
    <location>
        <begin position="37"/>
        <end position="357"/>
    </location>
</feature>
<dbReference type="EMBL" id="LT594628">
    <property type="protein sequence ID" value="SBT87804.1"/>
    <property type="molecule type" value="Genomic_DNA"/>
</dbReference>
<evidence type="ECO:0000259" key="12">
    <source>
        <dbReference type="Pfam" id="PF22366"/>
    </source>
</evidence>
<evidence type="ECO:0000313" key="14">
    <source>
        <dbReference type="Proteomes" id="UP000219813"/>
    </source>
</evidence>
<dbReference type="GeneID" id="39867829"/>
<dbReference type="Pfam" id="PF07992">
    <property type="entry name" value="Pyr_redox_2"/>
    <property type="match status" value="1"/>
</dbReference>
<dbReference type="OrthoDB" id="3244603at2759"/>
<dbReference type="GO" id="GO:0005739">
    <property type="term" value="C:mitochondrion"/>
    <property type="evidence" value="ECO:0007669"/>
    <property type="project" value="TreeGrafter"/>
</dbReference>
<comment type="similarity">
    <text evidence="1">Belongs to the NADH dehydrogenase family.</text>
</comment>
<evidence type="ECO:0000259" key="10">
    <source>
        <dbReference type="Pfam" id="PF07992"/>
    </source>
</evidence>
<dbReference type="InterPro" id="IPR054585">
    <property type="entry name" value="NDH2-like_C"/>
</dbReference>
<feature type="domain" description="NADH:ubiquinone reductase helical insertion" evidence="11">
    <location>
        <begin position="362"/>
        <end position="426"/>
    </location>
</feature>
<organism evidence="13 14">
    <name type="scientific">Plasmodium malariae</name>
    <dbReference type="NCBI Taxonomy" id="5858"/>
    <lineage>
        <taxon>Eukaryota</taxon>
        <taxon>Sar</taxon>
        <taxon>Alveolata</taxon>
        <taxon>Apicomplexa</taxon>
        <taxon>Aconoidasida</taxon>
        <taxon>Haemosporida</taxon>
        <taxon>Plasmodiidae</taxon>
        <taxon>Plasmodium</taxon>
        <taxon>Plasmodium (Plasmodium)</taxon>
    </lineage>
</organism>
<dbReference type="InterPro" id="IPR036188">
    <property type="entry name" value="FAD/NAD-bd_sf"/>
</dbReference>
<dbReference type="EC" id="1.6.5.9" evidence="2"/>
<evidence type="ECO:0000256" key="3">
    <source>
        <dbReference type="ARBA" id="ARBA00022630"/>
    </source>
</evidence>
<dbReference type="PANTHER" id="PTHR43706:SF47">
    <property type="entry name" value="EXTERNAL NADH-UBIQUINONE OXIDOREDUCTASE 1, MITOCHONDRIAL-RELATED"/>
    <property type="match status" value="1"/>
</dbReference>
<dbReference type="RefSeq" id="XP_028860736.1">
    <property type="nucleotide sequence ID" value="XM_029004003.1"/>
</dbReference>
<evidence type="ECO:0000256" key="4">
    <source>
        <dbReference type="ARBA" id="ARBA00022827"/>
    </source>
</evidence>
<evidence type="ECO:0000259" key="11">
    <source>
        <dbReference type="Pfam" id="PF22365"/>
    </source>
</evidence>
<dbReference type="InterPro" id="IPR054606">
    <property type="entry name" value="NDH2_hel_ins"/>
</dbReference>
<dbReference type="InterPro" id="IPR023753">
    <property type="entry name" value="FAD/NAD-binding_dom"/>
</dbReference>
<dbReference type="KEGG" id="pmal:PMUG01_07026500"/>
<comment type="catalytic activity">
    <reaction evidence="8">
        <text>a quinone + NADH + H(+) = a quinol + NAD(+)</text>
        <dbReference type="Rhea" id="RHEA:46160"/>
        <dbReference type="ChEBI" id="CHEBI:15378"/>
        <dbReference type="ChEBI" id="CHEBI:24646"/>
        <dbReference type="ChEBI" id="CHEBI:57540"/>
        <dbReference type="ChEBI" id="CHEBI:57945"/>
        <dbReference type="ChEBI" id="CHEBI:132124"/>
        <dbReference type="EC" id="1.6.5.9"/>
    </reaction>
</comment>
<name>A0A1D3JMB0_PLAMA</name>
<dbReference type="Gene3D" id="3.50.50.100">
    <property type="match status" value="2"/>
</dbReference>
<dbReference type="GO" id="GO:0050136">
    <property type="term" value="F:NADH dehydrogenase (quinone) (non-electrogenic) activity"/>
    <property type="evidence" value="ECO:0007669"/>
    <property type="project" value="UniProtKB-EC"/>
</dbReference>
<keyword evidence="13" id="KW-0830">Ubiquinone</keyword>
<dbReference type="Proteomes" id="UP000219813">
    <property type="component" value="Chromosome 7"/>
</dbReference>
<keyword evidence="6" id="KW-0560">Oxidoreductase</keyword>
<evidence type="ECO:0000256" key="1">
    <source>
        <dbReference type="ARBA" id="ARBA00005272"/>
    </source>
</evidence>
<dbReference type="InterPro" id="IPR045024">
    <property type="entry name" value="NDH-2"/>
</dbReference>
<gene>
    <name evidence="13" type="primary">NDH2</name>
    <name evidence="13" type="ORF">PMUG01_07026500</name>
</gene>
<dbReference type="OMA" id="QIPAQKD"/>
<feature type="domain" description="External alternative NADH-ubiquinone oxidoreductase-like C-terminal" evidence="12">
    <location>
        <begin position="467"/>
        <end position="527"/>
    </location>
</feature>
<evidence type="ECO:0000256" key="7">
    <source>
        <dbReference type="ARBA" id="ARBA00023027"/>
    </source>
</evidence>
<dbReference type="SUPFAM" id="SSF51905">
    <property type="entry name" value="FAD/NAD(P)-binding domain"/>
    <property type="match status" value="2"/>
</dbReference>
<reference evidence="13 14" key="1">
    <citation type="submission" date="2016-06" db="EMBL/GenBank/DDBJ databases">
        <authorList>
            <consortium name="Pathogen Informatics"/>
        </authorList>
    </citation>
    <scope>NUCLEOTIDE SEQUENCE [LARGE SCALE GENOMIC DNA]</scope>
</reference>
<dbReference type="AlphaFoldDB" id="A0A1D3JMB0"/>
<evidence type="ECO:0000256" key="9">
    <source>
        <dbReference type="ARBA" id="ARBA00049010"/>
    </source>
</evidence>
<dbReference type="VEuPathDB" id="PlasmoDB:PmUG01_07026500"/>